<dbReference type="GO" id="GO:0016594">
    <property type="term" value="F:glycine binding"/>
    <property type="evidence" value="ECO:0007669"/>
    <property type="project" value="TreeGrafter"/>
</dbReference>
<organism evidence="5 6">
    <name type="scientific">Heliophilum fasciatum</name>
    <dbReference type="NCBI Taxonomy" id="35700"/>
    <lineage>
        <taxon>Bacteria</taxon>
        <taxon>Bacillati</taxon>
        <taxon>Bacillota</taxon>
        <taxon>Clostridia</taxon>
        <taxon>Eubacteriales</taxon>
        <taxon>Heliobacteriaceae</taxon>
        <taxon>Heliophilum</taxon>
    </lineage>
</organism>
<dbReference type="SUPFAM" id="SSF53335">
    <property type="entry name" value="S-adenosyl-L-methionine-dependent methyltransferases"/>
    <property type="match status" value="1"/>
</dbReference>
<keyword evidence="6" id="KW-1185">Reference proteome</keyword>
<dbReference type="GO" id="GO:0006111">
    <property type="term" value="P:regulation of gluconeogenesis"/>
    <property type="evidence" value="ECO:0007669"/>
    <property type="project" value="TreeGrafter"/>
</dbReference>
<evidence type="ECO:0000313" key="5">
    <source>
        <dbReference type="EMBL" id="TCP63978.1"/>
    </source>
</evidence>
<gene>
    <name evidence="5" type="ORF">EDD73_11328</name>
</gene>
<dbReference type="RefSeq" id="WP_131919330.1">
    <property type="nucleotide sequence ID" value="NZ_JAOQNU010000012.1"/>
</dbReference>
<dbReference type="PANTHER" id="PTHR16458">
    <property type="entry name" value="GLYCINE N-METHYLTRANSFERASE"/>
    <property type="match status" value="1"/>
</dbReference>
<name>A0A4R2RM39_9FIRM</name>
<dbReference type="InterPro" id="IPR014369">
    <property type="entry name" value="Gly/Sar_N_MeTrfase"/>
</dbReference>
<dbReference type="GO" id="GO:1901052">
    <property type="term" value="P:sarcosine metabolic process"/>
    <property type="evidence" value="ECO:0007669"/>
    <property type="project" value="TreeGrafter"/>
</dbReference>
<dbReference type="Proteomes" id="UP000294813">
    <property type="component" value="Unassembled WGS sequence"/>
</dbReference>
<evidence type="ECO:0000256" key="1">
    <source>
        <dbReference type="ARBA" id="ARBA00022603"/>
    </source>
</evidence>
<proteinExistence type="predicted"/>
<keyword evidence="2 5" id="KW-0808">Transferase</keyword>
<dbReference type="EMBL" id="SLXT01000013">
    <property type="protein sequence ID" value="TCP63978.1"/>
    <property type="molecule type" value="Genomic_DNA"/>
</dbReference>
<dbReference type="Gene3D" id="3.40.50.150">
    <property type="entry name" value="Vaccinia Virus protein VP39"/>
    <property type="match status" value="1"/>
</dbReference>
<dbReference type="GO" id="GO:0046498">
    <property type="term" value="P:S-adenosylhomocysteine metabolic process"/>
    <property type="evidence" value="ECO:0007669"/>
    <property type="project" value="TreeGrafter"/>
</dbReference>
<feature type="domain" description="Methyltransferase" evidence="4">
    <location>
        <begin position="38"/>
        <end position="134"/>
    </location>
</feature>
<dbReference type="GO" id="GO:0005829">
    <property type="term" value="C:cytosol"/>
    <property type="evidence" value="ECO:0007669"/>
    <property type="project" value="TreeGrafter"/>
</dbReference>
<dbReference type="Gene3D" id="2.20.25.110">
    <property type="entry name" value="S-adenosyl-L-methionine-dependent methyltransferases"/>
    <property type="match status" value="1"/>
</dbReference>
<dbReference type="CDD" id="cd02440">
    <property type="entry name" value="AdoMet_MTases"/>
    <property type="match status" value="1"/>
</dbReference>
<keyword evidence="3" id="KW-0949">S-adenosyl-L-methionine</keyword>
<evidence type="ECO:0000313" key="6">
    <source>
        <dbReference type="Proteomes" id="UP000294813"/>
    </source>
</evidence>
<dbReference type="GO" id="GO:0046500">
    <property type="term" value="P:S-adenosylmethionine metabolic process"/>
    <property type="evidence" value="ECO:0007669"/>
    <property type="project" value="TreeGrafter"/>
</dbReference>
<dbReference type="InterPro" id="IPR041698">
    <property type="entry name" value="Methyltransf_25"/>
</dbReference>
<sequence>MSFYQQLARYYDLVFPYRPIQVEFLEKAFRSTGARHLLDVACGTGSQAIPLAERGFQVFGVDAGVEMVELAQKKAGDLPVRFEVAQMQDLKSLRQQLFAADGKAPWDGAYCIGNSLPHLEDDQEIVTFLSDLRRDLLQPGSLLIIQIVNFPAILSGQADFPVLRGEMEGAKVAFYRSYQELDTQRVTFCTRLEIEEPGQAPVRLENQFPLRALSQVKLQVLLQDAGFEPFAWYGDFGGSPWQENSPAIIVTSRVC</sequence>
<reference evidence="5 6" key="1">
    <citation type="submission" date="2019-03" db="EMBL/GenBank/DDBJ databases">
        <title>Genomic Encyclopedia of Type Strains, Phase IV (KMG-IV): sequencing the most valuable type-strain genomes for metagenomic binning, comparative biology and taxonomic classification.</title>
        <authorList>
            <person name="Goeker M."/>
        </authorList>
    </citation>
    <scope>NUCLEOTIDE SEQUENCE [LARGE SCALE GENOMIC DNA]</scope>
    <source>
        <strain evidence="5 6">DSM 11170</strain>
    </source>
</reference>
<evidence type="ECO:0000256" key="2">
    <source>
        <dbReference type="ARBA" id="ARBA00022679"/>
    </source>
</evidence>
<dbReference type="GO" id="GO:0051289">
    <property type="term" value="P:protein homotetramerization"/>
    <property type="evidence" value="ECO:0007669"/>
    <property type="project" value="TreeGrafter"/>
</dbReference>
<dbReference type="GO" id="GO:1904047">
    <property type="term" value="F:S-adenosyl-L-methionine binding"/>
    <property type="evidence" value="ECO:0007669"/>
    <property type="project" value="TreeGrafter"/>
</dbReference>
<dbReference type="InterPro" id="IPR029063">
    <property type="entry name" value="SAM-dependent_MTases_sf"/>
</dbReference>
<dbReference type="GO" id="GO:0032259">
    <property type="term" value="P:methylation"/>
    <property type="evidence" value="ECO:0007669"/>
    <property type="project" value="UniProtKB-KW"/>
</dbReference>
<dbReference type="GO" id="GO:0006730">
    <property type="term" value="P:one-carbon metabolic process"/>
    <property type="evidence" value="ECO:0007669"/>
    <property type="project" value="TreeGrafter"/>
</dbReference>
<dbReference type="Pfam" id="PF13649">
    <property type="entry name" value="Methyltransf_25"/>
    <property type="match status" value="1"/>
</dbReference>
<keyword evidence="1 5" id="KW-0489">Methyltransferase</keyword>
<dbReference type="PANTHER" id="PTHR16458:SF2">
    <property type="entry name" value="GLYCINE N-METHYLTRANSFERASE"/>
    <property type="match status" value="1"/>
</dbReference>
<evidence type="ECO:0000259" key="4">
    <source>
        <dbReference type="Pfam" id="PF13649"/>
    </source>
</evidence>
<dbReference type="AlphaFoldDB" id="A0A4R2RM39"/>
<accession>A0A4R2RM39</accession>
<comment type="caution">
    <text evidence="5">The sequence shown here is derived from an EMBL/GenBank/DDBJ whole genome shotgun (WGS) entry which is preliminary data.</text>
</comment>
<dbReference type="OrthoDB" id="9791837at2"/>
<dbReference type="GO" id="GO:0042802">
    <property type="term" value="F:identical protein binding"/>
    <property type="evidence" value="ECO:0007669"/>
    <property type="project" value="TreeGrafter"/>
</dbReference>
<protein>
    <submittedName>
        <fullName evidence="5">Methyltransferase family protein</fullName>
    </submittedName>
</protein>
<evidence type="ECO:0000256" key="3">
    <source>
        <dbReference type="ARBA" id="ARBA00022691"/>
    </source>
</evidence>
<dbReference type="GO" id="GO:0017174">
    <property type="term" value="F:glycine N-methyltransferase activity"/>
    <property type="evidence" value="ECO:0007669"/>
    <property type="project" value="InterPro"/>
</dbReference>